<dbReference type="PANTHER" id="PTHR30203:SF33">
    <property type="entry name" value="BLR4455 PROTEIN"/>
    <property type="match status" value="1"/>
</dbReference>
<dbReference type="InterPro" id="IPR003423">
    <property type="entry name" value="OMP_efflux"/>
</dbReference>
<comment type="subcellular location">
    <subcellularLocation>
        <location evidence="8">Cell outer membrane</location>
        <topology evidence="8">Lipid-anchor</topology>
    </subcellularLocation>
</comment>
<evidence type="ECO:0000313" key="9">
    <source>
        <dbReference type="EMBL" id="NWB86938.1"/>
    </source>
</evidence>
<accession>A0A7Y7WVG4</accession>
<dbReference type="Pfam" id="PF02321">
    <property type="entry name" value="OEP"/>
    <property type="match status" value="2"/>
</dbReference>
<dbReference type="PANTHER" id="PTHR30203">
    <property type="entry name" value="OUTER MEMBRANE CATION EFFLUX PROTEIN"/>
    <property type="match status" value="1"/>
</dbReference>
<comment type="similarity">
    <text evidence="1 8">Belongs to the outer membrane factor (OMF) (TC 1.B.17) family.</text>
</comment>
<evidence type="ECO:0000256" key="7">
    <source>
        <dbReference type="ARBA" id="ARBA00023288"/>
    </source>
</evidence>
<dbReference type="RefSeq" id="WP_177101827.1">
    <property type="nucleotide sequence ID" value="NZ_JACAQA010000015.1"/>
</dbReference>
<dbReference type="SUPFAM" id="SSF56954">
    <property type="entry name" value="Outer membrane efflux proteins (OEP)"/>
    <property type="match status" value="1"/>
</dbReference>
<organism evidence="9 10">
    <name type="scientific">Pseudomonas gingeri</name>
    <dbReference type="NCBI Taxonomy" id="117681"/>
    <lineage>
        <taxon>Bacteria</taxon>
        <taxon>Pseudomonadati</taxon>
        <taxon>Pseudomonadota</taxon>
        <taxon>Gammaproteobacteria</taxon>
        <taxon>Pseudomonadales</taxon>
        <taxon>Pseudomonadaceae</taxon>
        <taxon>Pseudomonas</taxon>
    </lineage>
</organism>
<dbReference type="EMBL" id="JACAQA010000015">
    <property type="protein sequence ID" value="NWB86938.1"/>
    <property type="molecule type" value="Genomic_DNA"/>
</dbReference>
<reference evidence="9 10" key="1">
    <citation type="submission" date="2020-04" db="EMBL/GenBank/DDBJ databases">
        <title>Molecular characterization of pseudomonads from Agaricus bisporus reveal novel blotch 2 pathogens in Western Europe.</title>
        <authorList>
            <person name="Taparia T."/>
            <person name="Krijger M."/>
            <person name="Haynes E."/>
            <person name="Elpinstone J.G."/>
            <person name="Noble R."/>
            <person name="Van Der Wolf J."/>
        </authorList>
    </citation>
    <scope>NUCLEOTIDE SEQUENCE [LARGE SCALE GENOMIC DNA]</scope>
    <source>
        <strain evidence="9 10">G9001</strain>
    </source>
</reference>
<dbReference type="NCBIfam" id="TIGR01845">
    <property type="entry name" value="outer_NodT"/>
    <property type="match status" value="1"/>
</dbReference>
<dbReference type="Gene3D" id="2.20.200.10">
    <property type="entry name" value="Outer membrane efflux proteins (OEP)"/>
    <property type="match status" value="1"/>
</dbReference>
<evidence type="ECO:0000256" key="2">
    <source>
        <dbReference type="ARBA" id="ARBA00022452"/>
    </source>
</evidence>
<keyword evidence="4 8" id="KW-0472">Membrane</keyword>
<evidence type="ECO:0000256" key="6">
    <source>
        <dbReference type="ARBA" id="ARBA00023237"/>
    </source>
</evidence>
<keyword evidence="7 8" id="KW-0449">Lipoprotein</keyword>
<dbReference type="Gene3D" id="1.20.1600.10">
    <property type="entry name" value="Outer membrane efflux proteins (OEP)"/>
    <property type="match status" value="1"/>
</dbReference>
<dbReference type="AlphaFoldDB" id="A0A7Y7WVG4"/>
<sequence length="480" mass="51393">MRLTPRFEVFHPPQAPSRLFRALALVGLTLLSGCSLVPGYQQPALPLAPQWSAKDPSAASVDAAGGPWWREFHSAELDGLIARGLNDNYSLKAAVSRVDQARAIAQVAGAGQYPNLSLGGNYQRQNNYGSTKKSSVFAEATYEVDFWGKQRATADSSQALANASQFDAQTLRMTLGASIADTYFQVLSLQDRVRLAQSIAADASQVLDLVQVQASQGAVSSLEVEQQRNAQQTFQAAVPLLQQQLDAAKYQLATLVGVPPEGFEVQQTGLDALQVPQPKVGLPVGLVRQRPDIQAAEARLVSANYDVGVARAAFLPNLSLDLLGGIDTLAGGHIWSIVGNLTQPVFSGGQLTGQLHADQAHVQELTASYRASIIEALRDVETQLSAARQLDQAYSLNQAAVGSAREAARLAQVRYRLGSTDFQTLLVVERTQYQAEDSLLQVRLQHLQAAVGLFRAIGGDFSAPTLAAATPSSPFQVVQP</sequence>
<dbReference type="Proteomes" id="UP000522864">
    <property type="component" value="Unassembled WGS sequence"/>
</dbReference>
<evidence type="ECO:0000256" key="8">
    <source>
        <dbReference type="RuleBase" id="RU362097"/>
    </source>
</evidence>
<dbReference type="GO" id="GO:0009279">
    <property type="term" value="C:cell outer membrane"/>
    <property type="evidence" value="ECO:0007669"/>
    <property type="project" value="UniProtKB-SubCell"/>
</dbReference>
<evidence type="ECO:0000256" key="4">
    <source>
        <dbReference type="ARBA" id="ARBA00023136"/>
    </source>
</evidence>
<evidence type="ECO:0000256" key="3">
    <source>
        <dbReference type="ARBA" id="ARBA00022692"/>
    </source>
</evidence>
<keyword evidence="2 8" id="KW-1134">Transmembrane beta strand</keyword>
<keyword evidence="5 8" id="KW-0564">Palmitate</keyword>
<keyword evidence="6" id="KW-0998">Cell outer membrane</keyword>
<proteinExistence type="inferred from homology"/>
<gene>
    <name evidence="9" type="ORF">HX830_18840</name>
</gene>
<evidence type="ECO:0000256" key="1">
    <source>
        <dbReference type="ARBA" id="ARBA00007613"/>
    </source>
</evidence>
<dbReference type="PROSITE" id="PS51257">
    <property type="entry name" value="PROKAR_LIPOPROTEIN"/>
    <property type="match status" value="1"/>
</dbReference>
<name>A0A7Y7WVG4_9PSED</name>
<keyword evidence="3 8" id="KW-0812">Transmembrane</keyword>
<evidence type="ECO:0000313" key="10">
    <source>
        <dbReference type="Proteomes" id="UP000522864"/>
    </source>
</evidence>
<evidence type="ECO:0000256" key="5">
    <source>
        <dbReference type="ARBA" id="ARBA00023139"/>
    </source>
</evidence>
<dbReference type="GO" id="GO:0015562">
    <property type="term" value="F:efflux transmembrane transporter activity"/>
    <property type="evidence" value="ECO:0007669"/>
    <property type="project" value="InterPro"/>
</dbReference>
<dbReference type="InterPro" id="IPR010131">
    <property type="entry name" value="MdtP/NodT-like"/>
</dbReference>
<comment type="caution">
    <text evidence="9">The sequence shown here is derived from an EMBL/GenBank/DDBJ whole genome shotgun (WGS) entry which is preliminary data.</text>
</comment>
<protein>
    <submittedName>
        <fullName evidence="9">Efflux transporter outer membrane subunit</fullName>
    </submittedName>
</protein>